<dbReference type="EMBL" id="LHPG02000001">
    <property type="protein sequence ID" value="PRW60930.1"/>
    <property type="molecule type" value="Genomic_DNA"/>
</dbReference>
<reference evidence="7 8" key="1">
    <citation type="journal article" date="2018" name="Plant J.">
        <title>Genome sequences of Chlorella sorokiniana UTEX 1602 and Micractinium conductrix SAG 241.80: implications to maltose excretion by a green alga.</title>
        <authorList>
            <person name="Arriola M.B."/>
            <person name="Velmurugan N."/>
            <person name="Zhang Y."/>
            <person name="Plunkett M.H."/>
            <person name="Hondzo H."/>
            <person name="Barney B.M."/>
        </authorList>
    </citation>
    <scope>NUCLEOTIDE SEQUENCE [LARGE SCALE GENOMIC DNA]</scope>
    <source>
        <strain evidence="8">UTEX 1602</strain>
    </source>
</reference>
<dbReference type="PANTHER" id="PTHR13780:SF35">
    <property type="entry name" value="LD22662P"/>
    <property type="match status" value="1"/>
</dbReference>
<evidence type="ECO:0000256" key="3">
    <source>
        <dbReference type="ARBA" id="ARBA00023122"/>
    </source>
</evidence>
<dbReference type="InterPro" id="IPR013783">
    <property type="entry name" value="Ig-like_fold"/>
</dbReference>
<evidence type="ECO:0000256" key="4">
    <source>
        <dbReference type="PROSITE-ProRule" id="PRU00703"/>
    </source>
</evidence>
<dbReference type="Gene3D" id="3.10.580.10">
    <property type="entry name" value="CBS-domain"/>
    <property type="match status" value="3"/>
</dbReference>
<dbReference type="InterPro" id="IPR050511">
    <property type="entry name" value="AMPK_gamma/SDS23_families"/>
</dbReference>
<dbReference type="SUPFAM" id="SSF54631">
    <property type="entry name" value="CBS-domain pair"/>
    <property type="match status" value="2"/>
</dbReference>
<proteinExistence type="inferred from homology"/>
<dbReference type="InterPro" id="IPR000644">
    <property type="entry name" value="CBS_dom"/>
</dbReference>
<dbReference type="Pfam" id="PF00571">
    <property type="entry name" value="CBS"/>
    <property type="match status" value="3"/>
</dbReference>
<dbReference type="STRING" id="3076.A0A2P6U3P0"/>
<feature type="domain" description="CBS" evidence="6">
    <location>
        <begin position="428"/>
        <end position="486"/>
    </location>
</feature>
<gene>
    <name evidence="7" type="ORF">C2E21_0030</name>
</gene>
<dbReference type="OrthoDB" id="531008at2759"/>
<dbReference type="Proteomes" id="UP000239899">
    <property type="component" value="Unassembled WGS sequence"/>
</dbReference>
<evidence type="ECO:0000259" key="6">
    <source>
        <dbReference type="PROSITE" id="PS51371"/>
    </source>
</evidence>
<dbReference type="SUPFAM" id="SSF81296">
    <property type="entry name" value="E set domains"/>
    <property type="match status" value="1"/>
</dbReference>
<dbReference type="InterPro" id="IPR046342">
    <property type="entry name" value="CBS_dom_sf"/>
</dbReference>
<dbReference type="InterPro" id="IPR014756">
    <property type="entry name" value="Ig_E-set"/>
</dbReference>
<name>A0A2P6U3P0_CHLSO</name>
<evidence type="ECO:0000256" key="5">
    <source>
        <dbReference type="SAM" id="MobiDB-lite"/>
    </source>
</evidence>
<feature type="region of interest" description="Disordered" evidence="5">
    <location>
        <begin position="113"/>
        <end position="147"/>
    </location>
</feature>
<dbReference type="PROSITE" id="PS51371">
    <property type="entry name" value="CBS"/>
    <property type="match status" value="3"/>
</dbReference>
<feature type="compositionally biased region" description="Low complexity" evidence="5">
    <location>
        <begin position="330"/>
        <end position="352"/>
    </location>
</feature>
<dbReference type="SMART" id="SM00116">
    <property type="entry name" value="CBS"/>
    <property type="match status" value="3"/>
</dbReference>
<keyword evidence="2" id="KW-0677">Repeat</keyword>
<evidence type="ECO:0000313" key="8">
    <source>
        <dbReference type="Proteomes" id="UP000239899"/>
    </source>
</evidence>
<evidence type="ECO:0000256" key="1">
    <source>
        <dbReference type="ARBA" id="ARBA00006750"/>
    </source>
</evidence>
<dbReference type="PANTHER" id="PTHR13780">
    <property type="entry name" value="AMP-ACTIVATED PROTEIN KINASE, GAMMA REGULATORY SUBUNIT"/>
    <property type="match status" value="1"/>
</dbReference>
<dbReference type="InterPro" id="IPR032640">
    <property type="entry name" value="AMPK1_CBM"/>
</dbReference>
<dbReference type="AlphaFoldDB" id="A0A2P6U3P0"/>
<feature type="region of interest" description="Disordered" evidence="5">
    <location>
        <begin position="510"/>
        <end position="536"/>
    </location>
</feature>
<feature type="domain" description="CBS" evidence="6">
    <location>
        <begin position="196"/>
        <end position="256"/>
    </location>
</feature>
<comment type="caution">
    <text evidence="7">The sequence shown here is derived from an EMBL/GenBank/DDBJ whole genome shotgun (WGS) entry which is preliminary data.</text>
</comment>
<keyword evidence="3 4" id="KW-0129">CBS domain</keyword>
<dbReference type="Gene3D" id="2.60.40.10">
    <property type="entry name" value="Immunoglobulins"/>
    <property type="match status" value="1"/>
</dbReference>
<accession>A0A2P6U3P0</accession>
<dbReference type="CDD" id="cd02859">
    <property type="entry name" value="E_set_AMPKbeta_like_N"/>
    <property type="match status" value="1"/>
</dbReference>
<keyword evidence="8" id="KW-1185">Reference proteome</keyword>
<comment type="similarity">
    <text evidence="1">Belongs to the 5'-AMP-activated protein kinase gamma subunit family.</text>
</comment>
<organism evidence="7 8">
    <name type="scientific">Chlorella sorokiniana</name>
    <name type="common">Freshwater green alga</name>
    <dbReference type="NCBI Taxonomy" id="3076"/>
    <lineage>
        <taxon>Eukaryota</taxon>
        <taxon>Viridiplantae</taxon>
        <taxon>Chlorophyta</taxon>
        <taxon>core chlorophytes</taxon>
        <taxon>Trebouxiophyceae</taxon>
        <taxon>Chlorellales</taxon>
        <taxon>Chlorellaceae</taxon>
        <taxon>Chlorella clade</taxon>
        <taxon>Chlorella</taxon>
    </lineage>
</organism>
<protein>
    <submittedName>
        <fullName evidence="7">Carbohydrate-binding module family 48</fullName>
    </submittedName>
</protein>
<dbReference type="Pfam" id="PF16561">
    <property type="entry name" value="AMPK1_CBM"/>
    <property type="match status" value="1"/>
</dbReference>
<evidence type="ECO:0000313" key="7">
    <source>
        <dbReference type="EMBL" id="PRW60930.1"/>
    </source>
</evidence>
<sequence>MASSVFIPTRFVWRFGGSQVHLCGSFTRWVETVPMQPVDGQLGTFAVVVHLPPGYHQYKFIVDGEWRHDESQPFMPDPLGNVNNWLFVRKPEGQAAAHGHPVGGGLHQSLQQHATAHHVQQQQPATQQPMLHQQLGHGGTTPSSRAQSVADMELGGADGPGASGGVMAPIAAQADEPTHTKKKVADFLNHHTAYELIPESGKVVLLDVDLPMRQAFHALHEQGIASAPLWDGEQGRVCGMLSASDFIHMLQRLRSVVSSSANPMSEQEMDLHTIRGLREELEAEGVQRPRPLVAVRPTDSLASVVRTLFDRGCSMAPVLSAETQGGCNAATAAQPPQMPTSGVAPSPSASVALGESPEGDVLHTATIAGVLACLMRHFRASLASLPLLAQPLSALPIGTWSPTSTLAAGIAADETQQQERDAKRPRRQRRVANLACVQPDTPLTQALGLLLEAGVSSLPVVDASGVLLDIYARADITTLAKGNAYTRLQFEDVTVGQALALAGQPLPPPQLASGSAPALGAHAPPQWGASPRGSAQSLGAVDAAGAAGAAAAKQHRLHVCTPQDALRTVVERLSVPGVRRLVVVDGDTRRVEGIVSLSDVAAYLLL</sequence>
<feature type="region of interest" description="Disordered" evidence="5">
    <location>
        <begin position="330"/>
        <end position="355"/>
    </location>
</feature>
<feature type="domain" description="CBS" evidence="6">
    <location>
        <begin position="552"/>
        <end position="606"/>
    </location>
</feature>
<feature type="compositionally biased region" description="Low complexity" evidence="5">
    <location>
        <begin position="113"/>
        <end position="134"/>
    </location>
</feature>
<evidence type="ECO:0000256" key="2">
    <source>
        <dbReference type="ARBA" id="ARBA00022737"/>
    </source>
</evidence>